<dbReference type="RefSeq" id="WP_125584292.1">
    <property type="nucleotide sequence ID" value="NZ_JBHTMO010000006.1"/>
</dbReference>
<evidence type="ECO:0000313" key="7">
    <source>
        <dbReference type="EMBL" id="MFD1392565.1"/>
    </source>
</evidence>
<keyword evidence="3 6" id="KW-0812">Transmembrane</keyword>
<evidence type="ECO:0000313" key="8">
    <source>
        <dbReference type="Proteomes" id="UP001597249"/>
    </source>
</evidence>
<dbReference type="EMBL" id="JBHTMO010000006">
    <property type="protein sequence ID" value="MFD1392565.1"/>
    <property type="molecule type" value="Genomic_DNA"/>
</dbReference>
<keyword evidence="5 6" id="KW-0472">Membrane</keyword>
<dbReference type="InterPro" id="IPR045863">
    <property type="entry name" value="CorA_TM1_TM2"/>
</dbReference>
<dbReference type="CDD" id="cd12827">
    <property type="entry name" value="EcCorA_ZntB-like_u2"/>
    <property type="match status" value="1"/>
</dbReference>
<feature type="transmembrane region" description="Helical" evidence="6">
    <location>
        <begin position="255"/>
        <end position="274"/>
    </location>
</feature>
<dbReference type="Gene3D" id="3.30.460.20">
    <property type="entry name" value="CorA soluble domain-like"/>
    <property type="match status" value="1"/>
</dbReference>
<proteinExistence type="inferred from homology"/>
<feature type="transmembrane region" description="Helical" evidence="6">
    <location>
        <begin position="286"/>
        <end position="307"/>
    </location>
</feature>
<evidence type="ECO:0000256" key="6">
    <source>
        <dbReference type="SAM" id="Phobius"/>
    </source>
</evidence>
<dbReference type="PANTHER" id="PTHR47891:SF1">
    <property type="entry name" value="CORA-MAGNESIUM AND COBALT TRANSPORTER"/>
    <property type="match status" value="1"/>
</dbReference>
<dbReference type="Pfam" id="PF01544">
    <property type="entry name" value="CorA"/>
    <property type="match status" value="1"/>
</dbReference>
<evidence type="ECO:0000256" key="4">
    <source>
        <dbReference type="ARBA" id="ARBA00022989"/>
    </source>
</evidence>
<comment type="caution">
    <text evidence="7">The sequence shown here is derived from an EMBL/GenBank/DDBJ whole genome shotgun (WGS) entry which is preliminary data.</text>
</comment>
<keyword evidence="8" id="KW-1185">Reference proteome</keyword>
<dbReference type="SUPFAM" id="SSF144083">
    <property type="entry name" value="Magnesium transport protein CorA, transmembrane region"/>
    <property type="match status" value="1"/>
</dbReference>
<dbReference type="PANTHER" id="PTHR47891">
    <property type="entry name" value="TRANSPORTER-RELATED"/>
    <property type="match status" value="1"/>
</dbReference>
<dbReference type="InterPro" id="IPR047199">
    <property type="entry name" value="CorA-like"/>
</dbReference>
<dbReference type="Gene3D" id="1.20.58.340">
    <property type="entry name" value="Magnesium transport protein CorA, transmembrane region"/>
    <property type="match status" value="2"/>
</dbReference>
<gene>
    <name evidence="7" type="ORF">ACFQ3L_03050</name>
</gene>
<comment type="subcellular location">
    <subcellularLocation>
        <location evidence="1">Membrane</location>
        <topology evidence="1">Multi-pass membrane protein</topology>
    </subcellularLocation>
</comment>
<reference evidence="8" key="1">
    <citation type="journal article" date="2019" name="Int. J. Syst. Evol. Microbiol.">
        <title>The Global Catalogue of Microorganisms (GCM) 10K type strain sequencing project: providing services to taxonomists for standard genome sequencing and annotation.</title>
        <authorList>
            <consortium name="The Broad Institute Genomics Platform"/>
            <consortium name="The Broad Institute Genome Sequencing Center for Infectious Disease"/>
            <person name="Wu L."/>
            <person name="Ma J."/>
        </authorList>
    </citation>
    <scope>NUCLEOTIDE SEQUENCE [LARGE SCALE GENOMIC DNA]</scope>
    <source>
        <strain evidence="8">CCM 8911</strain>
    </source>
</reference>
<evidence type="ECO:0000256" key="5">
    <source>
        <dbReference type="ARBA" id="ARBA00023136"/>
    </source>
</evidence>
<dbReference type="InterPro" id="IPR045861">
    <property type="entry name" value="CorA_cytoplasmic_dom"/>
</dbReference>
<dbReference type="SUPFAM" id="SSF143865">
    <property type="entry name" value="CorA soluble domain-like"/>
    <property type="match status" value="1"/>
</dbReference>
<dbReference type="Proteomes" id="UP001597249">
    <property type="component" value="Unassembled WGS sequence"/>
</dbReference>
<organism evidence="7 8">
    <name type="scientific">Lacticaseibacillus jixianensis</name>
    <dbReference type="NCBI Taxonomy" id="2486012"/>
    <lineage>
        <taxon>Bacteria</taxon>
        <taxon>Bacillati</taxon>
        <taxon>Bacillota</taxon>
        <taxon>Bacilli</taxon>
        <taxon>Lactobacillales</taxon>
        <taxon>Lactobacillaceae</taxon>
        <taxon>Lacticaseibacillus</taxon>
    </lineage>
</organism>
<evidence type="ECO:0000256" key="1">
    <source>
        <dbReference type="ARBA" id="ARBA00004141"/>
    </source>
</evidence>
<sequence length="313" mass="34869">MRKDYALTRSRETSAQETTGACWHCYYQPTAVELQTLKQDYALPDGYVEAALDDHEDARSEALGAEATAPGFVLIREPYRTESKNGHPEYETMPIAMLLVADGLITISQEAPRLMDRYLAALDQVEAADSLALHIVDQILDCYTADTDWIDDQARAMEQRVTQAAKNTLIYEVMALDKSLVYFNAALTHTQKLIEELQASPRYFTAAADARLRYLLGVKVSQLLTMVASTEEVIDQYNTAISSVVANNLNLIMKMLTSVSIILAIPPLVSGIFGQNTWIPWLGKPVAGFWLTLLIAAGLSGLAAWWLHRKDYF</sequence>
<evidence type="ECO:0000256" key="2">
    <source>
        <dbReference type="ARBA" id="ARBA00009765"/>
    </source>
</evidence>
<evidence type="ECO:0000256" key="3">
    <source>
        <dbReference type="ARBA" id="ARBA00022692"/>
    </source>
</evidence>
<keyword evidence="4 6" id="KW-1133">Transmembrane helix</keyword>
<name>A0ABW4B8L4_9LACO</name>
<protein>
    <submittedName>
        <fullName evidence="7">Magnesium transporter CorA family protein</fullName>
    </submittedName>
</protein>
<comment type="similarity">
    <text evidence="2">Belongs to the CorA metal ion transporter (MIT) (TC 1.A.35) family.</text>
</comment>
<accession>A0ABW4B8L4</accession>
<dbReference type="InterPro" id="IPR002523">
    <property type="entry name" value="MgTranspt_CorA/ZnTranspt_ZntB"/>
</dbReference>